<dbReference type="OrthoDB" id="7620436at2"/>
<evidence type="ECO:0000313" key="2">
    <source>
        <dbReference type="Proteomes" id="UP000249123"/>
    </source>
</evidence>
<dbReference type="RefSeq" id="WP_034827616.1">
    <property type="nucleotide sequence ID" value="NZ_AWFA01000034.1"/>
</dbReference>
<name>A0A062TQJ5_9PROT</name>
<comment type="caution">
    <text evidence="1">The sequence shown here is derived from an EMBL/GenBank/DDBJ whole genome shotgun (WGS) entry which is preliminary data.</text>
</comment>
<proteinExistence type="predicted"/>
<dbReference type="STRING" id="1280941.HY2_03235"/>
<dbReference type="Proteomes" id="UP000249123">
    <property type="component" value="Unassembled WGS sequence"/>
</dbReference>
<gene>
    <name evidence="1" type="ORF">HY3_02400</name>
</gene>
<dbReference type="AlphaFoldDB" id="A0A062TQJ5"/>
<accession>A0A062TQJ5</accession>
<accession>A0A328JRJ2</accession>
<organism evidence="1 2">
    <name type="scientific">Hyphomonas pacifica</name>
    <dbReference type="NCBI Taxonomy" id="1280941"/>
    <lineage>
        <taxon>Bacteria</taxon>
        <taxon>Pseudomonadati</taxon>
        <taxon>Pseudomonadota</taxon>
        <taxon>Alphaproteobacteria</taxon>
        <taxon>Hyphomonadales</taxon>
        <taxon>Hyphomonadaceae</taxon>
        <taxon>Hyphomonas</taxon>
    </lineage>
</organism>
<keyword evidence="2" id="KW-1185">Reference proteome</keyword>
<reference evidence="1 2" key="1">
    <citation type="submission" date="2013-04" db="EMBL/GenBank/DDBJ databases">
        <title>Hyphomonas sp. T24B3 Genome Sequencing.</title>
        <authorList>
            <person name="Lai Q."/>
            <person name="Shao Z."/>
        </authorList>
    </citation>
    <scope>NUCLEOTIDE SEQUENCE [LARGE SCALE GENOMIC DNA]</scope>
    <source>
        <strain evidence="1 2">T24B3</strain>
    </source>
</reference>
<protein>
    <submittedName>
        <fullName evidence="1">Uncharacterized protein</fullName>
    </submittedName>
</protein>
<sequence>MADHVSLSSVESAAIRDVAERAMLQGNQVSDIAPWSKALVVHMAYTLSETLKAEICAQYPSLEYYRQEGSPHNPPDEGFIHGGFAISFPRPRAAG</sequence>
<dbReference type="EMBL" id="AWFB01000023">
    <property type="protein sequence ID" value="RAN33220.1"/>
    <property type="molecule type" value="Genomic_DNA"/>
</dbReference>
<evidence type="ECO:0000313" key="1">
    <source>
        <dbReference type="EMBL" id="RAN33220.1"/>
    </source>
</evidence>